<dbReference type="InterPro" id="IPR046513">
    <property type="entry name" value="DUF6691"/>
</dbReference>
<keyword evidence="1" id="KW-0472">Membrane</keyword>
<dbReference type="Proteomes" id="UP001055117">
    <property type="component" value="Unassembled WGS sequence"/>
</dbReference>
<keyword evidence="1" id="KW-0812">Transmembrane</keyword>
<feature type="transmembrane region" description="Helical" evidence="1">
    <location>
        <begin position="84"/>
        <end position="104"/>
    </location>
</feature>
<organism evidence="2 3">
    <name type="scientific">Methylobacterium cerastii</name>
    <dbReference type="NCBI Taxonomy" id="932741"/>
    <lineage>
        <taxon>Bacteria</taxon>
        <taxon>Pseudomonadati</taxon>
        <taxon>Pseudomonadota</taxon>
        <taxon>Alphaproteobacteria</taxon>
        <taxon>Hyphomicrobiales</taxon>
        <taxon>Methylobacteriaceae</taxon>
        <taxon>Methylobacterium</taxon>
    </lineage>
</organism>
<accession>A0ABQ4QJR0</accession>
<evidence type="ECO:0008006" key="4">
    <source>
        <dbReference type="Google" id="ProtNLM"/>
    </source>
</evidence>
<comment type="caution">
    <text evidence="2">The sequence shown here is derived from an EMBL/GenBank/DDBJ whole genome shotgun (WGS) entry which is preliminary data.</text>
</comment>
<proteinExistence type="predicted"/>
<keyword evidence="3" id="KW-1185">Reference proteome</keyword>
<evidence type="ECO:0000313" key="2">
    <source>
        <dbReference type="EMBL" id="GJD45494.1"/>
    </source>
</evidence>
<dbReference type="RefSeq" id="WP_373322566.1">
    <property type="nucleotide sequence ID" value="NZ_BPQG01000052.1"/>
</dbReference>
<dbReference type="Pfam" id="PF20398">
    <property type="entry name" value="DUF6691"/>
    <property type="match status" value="1"/>
</dbReference>
<protein>
    <recommendedName>
        <fullName evidence="4">YeeE/YedE family protein</fullName>
    </recommendedName>
</protein>
<reference evidence="2 3" key="1">
    <citation type="journal article" date="2021" name="Front. Microbiol.">
        <title>Comprehensive Comparative Genomics and Phenotyping of Methylobacterium Species.</title>
        <authorList>
            <person name="Alessa O."/>
            <person name="Ogura Y."/>
            <person name="Fujitani Y."/>
            <person name="Takami H."/>
            <person name="Hayashi T."/>
            <person name="Sahin N."/>
            <person name="Tani A."/>
        </authorList>
    </citation>
    <scope>NUCLEOTIDE SEQUENCE [LARGE SCALE GENOMIC DNA]</scope>
    <source>
        <strain evidence="2 3">DSM 23679</strain>
    </source>
</reference>
<keyword evidence="1" id="KW-1133">Transmembrane helix</keyword>
<sequence>MIGLWRILAGLAAGLVFGLGLSLSGMLDPVRVRGFLDVTGPWDPSLMFVLGGAVTVSALGYLLSRRLPRPVLDERFQIPTNRRIDPALVGGSALFGIGWGLSGFCPGPAVAALSIGGLPVVVFVLAMLAGMAGHAWTTRTDAVVPEPLSSSKAFR</sequence>
<feature type="transmembrane region" description="Helical" evidence="1">
    <location>
        <begin position="46"/>
        <end position="63"/>
    </location>
</feature>
<dbReference type="EMBL" id="BPQG01000052">
    <property type="protein sequence ID" value="GJD45494.1"/>
    <property type="molecule type" value="Genomic_DNA"/>
</dbReference>
<evidence type="ECO:0000256" key="1">
    <source>
        <dbReference type="SAM" id="Phobius"/>
    </source>
</evidence>
<gene>
    <name evidence="2" type="ORF">AFCDBAGC_3368</name>
</gene>
<name>A0ABQ4QJR0_9HYPH</name>
<feature type="transmembrane region" description="Helical" evidence="1">
    <location>
        <begin position="110"/>
        <end position="129"/>
    </location>
</feature>
<evidence type="ECO:0000313" key="3">
    <source>
        <dbReference type="Proteomes" id="UP001055117"/>
    </source>
</evidence>